<proteinExistence type="predicted"/>
<reference evidence="1" key="2">
    <citation type="submission" date="2016-06" db="EMBL/GenBank/DDBJ databases">
        <title>The genome of a short-lived fish provides insights into sex chromosome evolution and the genetic control of aging.</title>
        <authorList>
            <person name="Reichwald K."/>
            <person name="Felder M."/>
            <person name="Petzold A."/>
            <person name="Koch P."/>
            <person name="Groth M."/>
            <person name="Platzer M."/>
        </authorList>
    </citation>
    <scope>NUCLEOTIDE SEQUENCE</scope>
    <source>
        <tissue evidence="1">Brain</tissue>
    </source>
</reference>
<feature type="non-terminal residue" evidence="1">
    <location>
        <position position="1"/>
    </location>
</feature>
<sequence length="101" mass="11488">SLTHTPHTASLPALQSDFVFSCFFQNRTETNVIHGFIILHLEHNVKNILKTSSSPFLGGKKADSENKKKKKYTFPFSVSLMTPSEQKQVDERSTPQHPFKK</sequence>
<dbReference type="EMBL" id="HAEA01006893">
    <property type="protein sequence ID" value="SBQ35373.1"/>
    <property type="molecule type" value="Transcribed_RNA"/>
</dbReference>
<evidence type="ECO:0000313" key="1">
    <source>
        <dbReference type="EMBL" id="SBQ35373.1"/>
    </source>
</evidence>
<feature type="non-terminal residue" evidence="1">
    <location>
        <position position="101"/>
    </location>
</feature>
<name>A0A1A8DP95_NOTKA</name>
<organism evidence="1">
    <name type="scientific">Nothobranchius kadleci</name>
    <name type="common">African annual killifish</name>
    <dbReference type="NCBI Taxonomy" id="1051664"/>
    <lineage>
        <taxon>Eukaryota</taxon>
        <taxon>Metazoa</taxon>
        <taxon>Chordata</taxon>
        <taxon>Craniata</taxon>
        <taxon>Vertebrata</taxon>
        <taxon>Euteleostomi</taxon>
        <taxon>Actinopterygii</taxon>
        <taxon>Neopterygii</taxon>
        <taxon>Teleostei</taxon>
        <taxon>Neoteleostei</taxon>
        <taxon>Acanthomorphata</taxon>
        <taxon>Ovalentaria</taxon>
        <taxon>Atherinomorphae</taxon>
        <taxon>Cyprinodontiformes</taxon>
        <taxon>Nothobranchiidae</taxon>
        <taxon>Nothobranchius</taxon>
    </lineage>
</organism>
<gene>
    <name evidence="1" type="primary">Nfu_g_1_016149</name>
</gene>
<reference evidence="1" key="1">
    <citation type="submission" date="2016-05" db="EMBL/GenBank/DDBJ databases">
        <authorList>
            <person name="Lavstsen T."/>
            <person name="Jespersen J.S."/>
        </authorList>
    </citation>
    <scope>NUCLEOTIDE SEQUENCE</scope>
    <source>
        <tissue evidence="1">Brain</tissue>
    </source>
</reference>
<protein>
    <submittedName>
        <fullName evidence="1">Uncharacterized protein</fullName>
    </submittedName>
</protein>
<accession>A0A1A8DP95</accession>
<dbReference type="AlphaFoldDB" id="A0A1A8DP95"/>